<organism evidence="8 9">
    <name type="scientific">Arcticibacter tournemirensis</name>
    <dbReference type="NCBI Taxonomy" id="699437"/>
    <lineage>
        <taxon>Bacteria</taxon>
        <taxon>Pseudomonadati</taxon>
        <taxon>Bacteroidota</taxon>
        <taxon>Sphingobacteriia</taxon>
        <taxon>Sphingobacteriales</taxon>
        <taxon>Sphingobacteriaceae</taxon>
        <taxon>Arcticibacter</taxon>
    </lineage>
</organism>
<dbReference type="InterPro" id="IPR005110">
    <property type="entry name" value="MoeA_linker/N"/>
</dbReference>
<dbReference type="InterPro" id="IPR038987">
    <property type="entry name" value="MoeA-like"/>
</dbReference>
<evidence type="ECO:0000256" key="4">
    <source>
        <dbReference type="ARBA" id="ARBA00023150"/>
    </source>
</evidence>
<name>A0A4V1KHL9_9SPHI</name>
<dbReference type="Gene3D" id="3.90.105.10">
    <property type="entry name" value="Molybdopterin biosynthesis moea protein, domain 2"/>
    <property type="match status" value="1"/>
</dbReference>
<dbReference type="InterPro" id="IPR001453">
    <property type="entry name" value="MoaB/Mog_dom"/>
</dbReference>
<dbReference type="Pfam" id="PF03454">
    <property type="entry name" value="MoeA_C"/>
    <property type="match status" value="1"/>
</dbReference>
<protein>
    <recommendedName>
        <fullName evidence="6">Molybdopterin molybdenumtransferase</fullName>
        <ecNumber evidence="6">2.10.1.1</ecNumber>
    </recommendedName>
</protein>
<accession>A0A4V1KHL9</accession>
<dbReference type="Pfam" id="PF03453">
    <property type="entry name" value="MoeA_N"/>
    <property type="match status" value="1"/>
</dbReference>
<evidence type="ECO:0000256" key="3">
    <source>
        <dbReference type="ARBA" id="ARBA00010763"/>
    </source>
</evidence>
<reference evidence="8 9" key="1">
    <citation type="submission" date="2018-12" db="EMBL/GenBank/DDBJ databases">
        <title>The Draft Genome Sequence of the Soil Bacterium Pedobacter tournemirensis R1.</title>
        <authorList>
            <person name="He J."/>
        </authorList>
    </citation>
    <scope>NUCLEOTIDE SEQUENCE [LARGE SCALE GENOMIC DNA]</scope>
    <source>
        <strain evidence="8 9">R1</strain>
    </source>
</reference>
<feature type="domain" description="MoaB/Mog" evidence="7">
    <location>
        <begin position="176"/>
        <end position="314"/>
    </location>
</feature>
<dbReference type="PROSITE" id="PS01079">
    <property type="entry name" value="MOCF_BIOSYNTHESIS_2"/>
    <property type="match status" value="1"/>
</dbReference>
<dbReference type="GO" id="GO:0061599">
    <property type="term" value="F:molybdopterin molybdotransferase activity"/>
    <property type="evidence" value="ECO:0007669"/>
    <property type="project" value="UniProtKB-UniRule"/>
</dbReference>
<dbReference type="Gene3D" id="2.40.340.10">
    <property type="entry name" value="MoeA, C-terminal, domain IV"/>
    <property type="match status" value="1"/>
</dbReference>
<comment type="pathway">
    <text evidence="2 6">Cofactor biosynthesis; molybdopterin biosynthesis.</text>
</comment>
<comment type="cofactor">
    <cofactor evidence="6">
        <name>Mg(2+)</name>
        <dbReference type="ChEBI" id="CHEBI:18420"/>
    </cofactor>
</comment>
<dbReference type="AlphaFoldDB" id="A0A4V1KHL9"/>
<comment type="function">
    <text evidence="1 6">Catalyzes the insertion of molybdate into adenylated molybdopterin with the concomitant release of AMP.</text>
</comment>
<evidence type="ECO:0000256" key="6">
    <source>
        <dbReference type="RuleBase" id="RU365090"/>
    </source>
</evidence>
<dbReference type="EMBL" id="RXOC01000016">
    <property type="protein sequence ID" value="RXF67652.1"/>
    <property type="molecule type" value="Genomic_DNA"/>
</dbReference>
<dbReference type="InterPro" id="IPR036688">
    <property type="entry name" value="MoeA_C_domain_IV_sf"/>
</dbReference>
<dbReference type="SUPFAM" id="SSF63867">
    <property type="entry name" value="MoeA C-terminal domain-like"/>
    <property type="match status" value="1"/>
</dbReference>
<keyword evidence="6" id="KW-0460">Magnesium</keyword>
<dbReference type="PANTHER" id="PTHR10192:SF5">
    <property type="entry name" value="GEPHYRIN"/>
    <property type="match status" value="1"/>
</dbReference>
<dbReference type="CDD" id="cd00887">
    <property type="entry name" value="MoeA"/>
    <property type="match status" value="1"/>
</dbReference>
<dbReference type="GO" id="GO:0005829">
    <property type="term" value="C:cytosol"/>
    <property type="evidence" value="ECO:0007669"/>
    <property type="project" value="TreeGrafter"/>
</dbReference>
<evidence type="ECO:0000256" key="2">
    <source>
        <dbReference type="ARBA" id="ARBA00005046"/>
    </source>
</evidence>
<dbReference type="RefSeq" id="WP_128771023.1">
    <property type="nucleotide sequence ID" value="NZ_RXOC01000016.1"/>
</dbReference>
<evidence type="ECO:0000256" key="1">
    <source>
        <dbReference type="ARBA" id="ARBA00002901"/>
    </source>
</evidence>
<dbReference type="Gene3D" id="3.40.980.10">
    <property type="entry name" value="MoaB/Mog-like domain"/>
    <property type="match status" value="1"/>
</dbReference>
<evidence type="ECO:0000259" key="7">
    <source>
        <dbReference type="SMART" id="SM00852"/>
    </source>
</evidence>
<gene>
    <name evidence="8" type="ORF">EKH83_18895</name>
</gene>
<proteinExistence type="inferred from homology"/>
<evidence type="ECO:0000313" key="8">
    <source>
        <dbReference type="EMBL" id="RXF67652.1"/>
    </source>
</evidence>
<dbReference type="GO" id="GO:0046872">
    <property type="term" value="F:metal ion binding"/>
    <property type="evidence" value="ECO:0007669"/>
    <property type="project" value="UniProtKB-UniRule"/>
</dbReference>
<sequence length="397" mass="43681">MISVQEALEKIESFKKDFGTEEVSLSDALHRILAEDIRADRDFPPYDRVTMDGIAINVTSFEQGRRSFALEKIQAAGDRVQVLDDPHKCIEVMTGAVLPQSTDGVIPYEDVLIGEGKAFVKADTVRKFQNVHLRGTDSKAGSLLIEKGVRINASHIGVLASTGKNKVLVKRTPTVAVCSTGDELVDVEATPEPFQVRRSNVHMIASALMTEGIRAEVFHFPDDKFILTDGLKAIVKQFDVLLLSGAVSKGKFDFLPEVLLSLGLNTVFHRVAQKPGKPILFGSFESGKLVFGFPGNPVSTFVCYHLYFRYWLCQSLETPVVYVPVRLAEPVAFKPRLSYHLMVSLRNIAGVLEAVPVTGSGSGDLTGIVKAEGFVTLPAEEDMFEAGKLLWMIPFYF</sequence>
<keyword evidence="6" id="KW-0500">Molybdenum</keyword>
<dbReference type="UniPathway" id="UPA00344"/>
<keyword evidence="6 8" id="KW-0808">Transferase</keyword>
<dbReference type="SMART" id="SM00852">
    <property type="entry name" value="MoCF_biosynth"/>
    <property type="match status" value="1"/>
</dbReference>
<keyword evidence="4 6" id="KW-0501">Molybdenum cofactor biosynthesis</keyword>
<comment type="caution">
    <text evidence="8">The sequence shown here is derived from an EMBL/GenBank/DDBJ whole genome shotgun (WGS) entry which is preliminary data.</text>
</comment>
<dbReference type="InterPro" id="IPR036135">
    <property type="entry name" value="MoeA_linker/N_sf"/>
</dbReference>
<evidence type="ECO:0000313" key="9">
    <source>
        <dbReference type="Proteomes" id="UP000290848"/>
    </source>
</evidence>
<dbReference type="Gene3D" id="2.170.190.11">
    <property type="entry name" value="Molybdopterin biosynthesis moea protein, domain 3"/>
    <property type="match status" value="1"/>
</dbReference>
<dbReference type="SUPFAM" id="SSF63882">
    <property type="entry name" value="MoeA N-terminal region -like"/>
    <property type="match status" value="1"/>
</dbReference>
<dbReference type="GO" id="GO:0006777">
    <property type="term" value="P:Mo-molybdopterin cofactor biosynthetic process"/>
    <property type="evidence" value="ECO:0007669"/>
    <property type="project" value="UniProtKB-UniRule"/>
</dbReference>
<dbReference type="PANTHER" id="PTHR10192">
    <property type="entry name" value="MOLYBDOPTERIN BIOSYNTHESIS PROTEIN"/>
    <property type="match status" value="1"/>
</dbReference>
<dbReference type="SUPFAM" id="SSF53218">
    <property type="entry name" value="Molybdenum cofactor biosynthesis proteins"/>
    <property type="match status" value="1"/>
</dbReference>
<dbReference type="InterPro" id="IPR008284">
    <property type="entry name" value="MoCF_biosynth_CS"/>
</dbReference>
<keyword evidence="6" id="KW-0479">Metal-binding</keyword>
<dbReference type="EC" id="2.10.1.1" evidence="6"/>
<comment type="catalytic activity">
    <reaction evidence="5">
        <text>adenylyl-molybdopterin + molybdate = Mo-molybdopterin + AMP + H(+)</text>
        <dbReference type="Rhea" id="RHEA:35047"/>
        <dbReference type="ChEBI" id="CHEBI:15378"/>
        <dbReference type="ChEBI" id="CHEBI:36264"/>
        <dbReference type="ChEBI" id="CHEBI:62727"/>
        <dbReference type="ChEBI" id="CHEBI:71302"/>
        <dbReference type="ChEBI" id="CHEBI:456215"/>
        <dbReference type="EC" id="2.10.1.1"/>
    </reaction>
</comment>
<dbReference type="Proteomes" id="UP000290848">
    <property type="component" value="Unassembled WGS sequence"/>
</dbReference>
<dbReference type="Pfam" id="PF00994">
    <property type="entry name" value="MoCF_biosynth"/>
    <property type="match status" value="1"/>
</dbReference>
<dbReference type="InterPro" id="IPR005111">
    <property type="entry name" value="MoeA_C_domain_IV"/>
</dbReference>
<dbReference type="InterPro" id="IPR036425">
    <property type="entry name" value="MoaB/Mog-like_dom_sf"/>
</dbReference>
<evidence type="ECO:0000256" key="5">
    <source>
        <dbReference type="ARBA" id="ARBA00047317"/>
    </source>
</evidence>
<comment type="similarity">
    <text evidence="3 6">Belongs to the MoeA family.</text>
</comment>